<evidence type="ECO:0000256" key="4">
    <source>
        <dbReference type="ARBA" id="ARBA00023004"/>
    </source>
</evidence>
<evidence type="ECO:0000313" key="6">
    <source>
        <dbReference type="EMBL" id="GAA3732230.1"/>
    </source>
</evidence>
<dbReference type="PANTHER" id="PTHR47366">
    <property type="entry name" value="TWO-ON-TWO HEMOGLOBIN-3"/>
    <property type="match status" value="1"/>
</dbReference>
<name>A0ABP7F9E6_9STAP</name>
<evidence type="ECO:0000256" key="3">
    <source>
        <dbReference type="ARBA" id="ARBA00022723"/>
    </source>
</evidence>
<protein>
    <recommendedName>
        <fullName evidence="8">Globin</fullName>
    </recommendedName>
</protein>
<evidence type="ECO:0008006" key="8">
    <source>
        <dbReference type="Google" id="ProtNLM"/>
    </source>
</evidence>
<evidence type="ECO:0000256" key="2">
    <source>
        <dbReference type="ARBA" id="ARBA00022617"/>
    </source>
</evidence>
<evidence type="ECO:0000313" key="7">
    <source>
        <dbReference type="Proteomes" id="UP001500920"/>
    </source>
</evidence>
<dbReference type="InterPro" id="IPR001486">
    <property type="entry name" value="Hemoglobin_trunc"/>
</dbReference>
<organism evidence="6 7">
    <name type="scientific">Salinicoccus jeotgali</name>
    <dbReference type="NCBI Taxonomy" id="381634"/>
    <lineage>
        <taxon>Bacteria</taxon>
        <taxon>Bacillati</taxon>
        <taxon>Bacillota</taxon>
        <taxon>Bacilli</taxon>
        <taxon>Bacillales</taxon>
        <taxon>Staphylococcaceae</taxon>
        <taxon>Salinicoccus</taxon>
    </lineage>
</organism>
<dbReference type="InterPro" id="IPR044203">
    <property type="entry name" value="GlbO/GLB3-like"/>
</dbReference>
<dbReference type="Pfam" id="PF01152">
    <property type="entry name" value="Bac_globin"/>
    <property type="match status" value="1"/>
</dbReference>
<keyword evidence="2" id="KW-0349">Heme</keyword>
<keyword evidence="3" id="KW-0479">Metal-binding</keyword>
<evidence type="ECO:0000256" key="1">
    <source>
        <dbReference type="ARBA" id="ARBA00022448"/>
    </source>
</evidence>
<dbReference type="SUPFAM" id="SSF46458">
    <property type="entry name" value="Globin-like"/>
    <property type="match status" value="1"/>
</dbReference>
<comment type="caution">
    <text evidence="6">The sequence shown here is derived from an EMBL/GenBank/DDBJ whole genome shotgun (WGS) entry which is preliminary data.</text>
</comment>
<dbReference type="PANTHER" id="PTHR47366:SF1">
    <property type="entry name" value="TWO-ON-TWO HEMOGLOBIN-3"/>
    <property type="match status" value="1"/>
</dbReference>
<dbReference type="Gene3D" id="1.10.490.10">
    <property type="entry name" value="Globins"/>
    <property type="match status" value="1"/>
</dbReference>
<keyword evidence="7" id="KW-1185">Reference proteome</keyword>
<evidence type="ECO:0000256" key="5">
    <source>
        <dbReference type="ARBA" id="ARBA00034496"/>
    </source>
</evidence>
<sequence length="126" mass="14903">MTIMPIPYNDIGREKLYEMIDIFYGYVGNDERINHLFPEDLTETAYKQKLFQTQFLGGPNLYMEEYGHPMLKARHNPFRITPKAKDAWLENMDKAMDDVGLDGDLRTFIMKRYEMTANHMVNTIEE</sequence>
<dbReference type="EMBL" id="BAABCK010000068">
    <property type="protein sequence ID" value="GAA3732230.1"/>
    <property type="molecule type" value="Genomic_DNA"/>
</dbReference>
<accession>A0ABP7F9E6</accession>
<gene>
    <name evidence="6" type="ORF">GCM10022378_20610</name>
</gene>
<comment type="similarity">
    <text evidence="5">Belongs to the truncated hemoglobin family. Group II subfamily.</text>
</comment>
<keyword evidence="1" id="KW-0813">Transport</keyword>
<dbReference type="InterPro" id="IPR012292">
    <property type="entry name" value="Globin/Proto"/>
</dbReference>
<keyword evidence="4" id="KW-0408">Iron</keyword>
<proteinExistence type="inferred from homology"/>
<reference evidence="7" key="1">
    <citation type="journal article" date="2019" name="Int. J. Syst. Evol. Microbiol.">
        <title>The Global Catalogue of Microorganisms (GCM) 10K type strain sequencing project: providing services to taxonomists for standard genome sequencing and annotation.</title>
        <authorList>
            <consortium name="The Broad Institute Genomics Platform"/>
            <consortium name="The Broad Institute Genome Sequencing Center for Infectious Disease"/>
            <person name="Wu L."/>
            <person name="Ma J."/>
        </authorList>
    </citation>
    <scope>NUCLEOTIDE SEQUENCE [LARGE SCALE GENOMIC DNA]</scope>
    <source>
        <strain evidence="7">JCM 16981</strain>
    </source>
</reference>
<dbReference type="InterPro" id="IPR009050">
    <property type="entry name" value="Globin-like_sf"/>
</dbReference>
<dbReference type="Proteomes" id="UP001500920">
    <property type="component" value="Unassembled WGS sequence"/>
</dbReference>